<evidence type="ECO:0000313" key="2">
    <source>
        <dbReference type="Proteomes" id="UP000027135"/>
    </source>
</evidence>
<dbReference type="AlphaFoldDB" id="A0A067QH15"/>
<dbReference type="Proteomes" id="UP000027135">
    <property type="component" value="Unassembled WGS sequence"/>
</dbReference>
<dbReference type="EMBL" id="KK870906">
    <property type="protein sequence ID" value="KDQ71594.1"/>
    <property type="molecule type" value="Genomic_DNA"/>
</dbReference>
<protein>
    <submittedName>
        <fullName evidence="1">Uncharacterized protein</fullName>
    </submittedName>
</protein>
<sequence>MADEQQRVAAAAVNLILLKRRRRRTVWVKPWISRRSSHGAYSRLVRELWVEDLIQLQSLLRMSSTGIEEIATYFSRETSYFRFHYYINKNESTLTGGLCSFLCASFTVV</sequence>
<name>A0A067QH15_ZOONE</name>
<gene>
    <name evidence="1" type="ORF">L798_08226</name>
</gene>
<reference evidence="1 2" key="1">
    <citation type="journal article" date="2014" name="Nat. Commun.">
        <title>Molecular traces of alternative social organization in a termite genome.</title>
        <authorList>
            <person name="Terrapon N."/>
            <person name="Li C."/>
            <person name="Robertson H.M."/>
            <person name="Ji L."/>
            <person name="Meng X."/>
            <person name="Booth W."/>
            <person name="Chen Z."/>
            <person name="Childers C.P."/>
            <person name="Glastad K.M."/>
            <person name="Gokhale K."/>
            <person name="Gowin J."/>
            <person name="Gronenberg W."/>
            <person name="Hermansen R.A."/>
            <person name="Hu H."/>
            <person name="Hunt B.G."/>
            <person name="Huylmans A.K."/>
            <person name="Khalil S.M."/>
            <person name="Mitchell R.D."/>
            <person name="Munoz-Torres M.C."/>
            <person name="Mustard J.A."/>
            <person name="Pan H."/>
            <person name="Reese J.T."/>
            <person name="Scharf M.E."/>
            <person name="Sun F."/>
            <person name="Vogel H."/>
            <person name="Xiao J."/>
            <person name="Yang W."/>
            <person name="Yang Z."/>
            <person name="Yang Z."/>
            <person name="Zhou J."/>
            <person name="Zhu J."/>
            <person name="Brent C.S."/>
            <person name="Elsik C.G."/>
            <person name="Goodisman M.A."/>
            <person name="Liberles D.A."/>
            <person name="Roe R.M."/>
            <person name="Vargo E.L."/>
            <person name="Vilcinskas A."/>
            <person name="Wang J."/>
            <person name="Bornberg-Bauer E."/>
            <person name="Korb J."/>
            <person name="Zhang G."/>
            <person name="Liebig J."/>
        </authorList>
    </citation>
    <scope>NUCLEOTIDE SEQUENCE [LARGE SCALE GENOMIC DNA]</scope>
    <source>
        <tissue evidence="1">Whole organism</tissue>
    </source>
</reference>
<proteinExistence type="predicted"/>
<evidence type="ECO:0000313" key="1">
    <source>
        <dbReference type="EMBL" id="KDQ71594.1"/>
    </source>
</evidence>
<accession>A0A067QH15</accession>
<organism evidence="1 2">
    <name type="scientific">Zootermopsis nevadensis</name>
    <name type="common">Dampwood termite</name>
    <dbReference type="NCBI Taxonomy" id="136037"/>
    <lineage>
        <taxon>Eukaryota</taxon>
        <taxon>Metazoa</taxon>
        <taxon>Ecdysozoa</taxon>
        <taxon>Arthropoda</taxon>
        <taxon>Hexapoda</taxon>
        <taxon>Insecta</taxon>
        <taxon>Pterygota</taxon>
        <taxon>Neoptera</taxon>
        <taxon>Polyneoptera</taxon>
        <taxon>Dictyoptera</taxon>
        <taxon>Blattodea</taxon>
        <taxon>Blattoidea</taxon>
        <taxon>Termitoidae</taxon>
        <taxon>Termopsidae</taxon>
        <taxon>Zootermopsis</taxon>
    </lineage>
</organism>
<dbReference type="InParanoid" id="A0A067QH15"/>
<keyword evidence="2" id="KW-1185">Reference proteome</keyword>